<dbReference type="EMBL" id="CP067089">
    <property type="protein sequence ID" value="QQO08116.1"/>
    <property type="molecule type" value="Genomic_DNA"/>
</dbReference>
<keyword evidence="6 7" id="KW-0472">Membrane</keyword>
<evidence type="ECO:0000256" key="5">
    <source>
        <dbReference type="ARBA" id="ARBA00022989"/>
    </source>
</evidence>
<feature type="transmembrane region" description="Helical" evidence="7">
    <location>
        <begin position="100"/>
        <end position="123"/>
    </location>
</feature>
<dbReference type="GO" id="GO:0055085">
    <property type="term" value="P:transmembrane transport"/>
    <property type="evidence" value="ECO:0007669"/>
    <property type="project" value="InterPro"/>
</dbReference>
<reference evidence="9" key="1">
    <citation type="submission" date="2021-01" db="EMBL/GenBank/DDBJ databases">
        <title>Description of Breznakiella homolactica.</title>
        <authorList>
            <person name="Song Y."/>
            <person name="Brune A."/>
        </authorList>
    </citation>
    <scope>NUCLEOTIDE SEQUENCE</scope>
    <source>
        <strain evidence="9">RmG30</strain>
    </source>
</reference>
<evidence type="ECO:0000256" key="4">
    <source>
        <dbReference type="ARBA" id="ARBA00022692"/>
    </source>
</evidence>
<dbReference type="InterPro" id="IPR000515">
    <property type="entry name" value="MetI-like"/>
</dbReference>
<comment type="subcellular location">
    <subcellularLocation>
        <location evidence="1 7">Cell membrane</location>
        <topology evidence="1 7">Multi-pass membrane protein</topology>
    </subcellularLocation>
</comment>
<dbReference type="Pfam" id="PF00528">
    <property type="entry name" value="BPD_transp_1"/>
    <property type="match status" value="1"/>
</dbReference>
<dbReference type="PROSITE" id="PS50928">
    <property type="entry name" value="ABC_TM1"/>
    <property type="match status" value="1"/>
</dbReference>
<dbReference type="PANTHER" id="PTHR43163">
    <property type="entry name" value="DIPEPTIDE TRANSPORT SYSTEM PERMEASE PROTEIN DPPB-RELATED"/>
    <property type="match status" value="1"/>
</dbReference>
<evidence type="ECO:0000256" key="1">
    <source>
        <dbReference type="ARBA" id="ARBA00004651"/>
    </source>
</evidence>
<evidence type="ECO:0000256" key="7">
    <source>
        <dbReference type="RuleBase" id="RU363032"/>
    </source>
</evidence>
<dbReference type="InterPro" id="IPR035906">
    <property type="entry name" value="MetI-like_sf"/>
</dbReference>
<gene>
    <name evidence="9" type="ORF">JFL75_14355</name>
</gene>
<keyword evidence="5 7" id="KW-1133">Transmembrane helix</keyword>
<sequence length="319" mass="35111">MVKFILKRLIWMVPVVLGVTVFLFTLLYFVPGDPAVVILGANATQAELESKREDLGLNDPYLVRLSRYMVDAFLYFDFGKSYITNTSITSDLLIRFPRTFLLAFSCILLSIVVGVPLGVNAAVHQNGFADRACMFLALLGVSMPAFWVGLMLVLVFSLRLGWLPPSGIGGLQYYILPAIANSFGGIANQARQTRSSMLEVIRSDYITTARSKGLSERKVIYSHALPNALIPVITIAGSSFGRMLGGTLVIETVFSIPGIGSYMIGAVNNRDYPVVMGSVIFLAISFSMVMLLVDLIYAYVDPRIKAQYMSGSKRRRHHA</sequence>
<evidence type="ECO:0000259" key="8">
    <source>
        <dbReference type="PROSITE" id="PS50928"/>
    </source>
</evidence>
<accession>A0A7T7XKN6</accession>
<dbReference type="AlphaFoldDB" id="A0A7T7XKN6"/>
<evidence type="ECO:0000256" key="6">
    <source>
        <dbReference type="ARBA" id="ARBA00023136"/>
    </source>
</evidence>
<evidence type="ECO:0000256" key="3">
    <source>
        <dbReference type="ARBA" id="ARBA00022475"/>
    </source>
</evidence>
<organism evidence="9 10">
    <name type="scientific">Breznakiella homolactica</name>
    <dbReference type="NCBI Taxonomy" id="2798577"/>
    <lineage>
        <taxon>Bacteria</taxon>
        <taxon>Pseudomonadati</taxon>
        <taxon>Spirochaetota</taxon>
        <taxon>Spirochaetia</taxon>
        <taxon>Spirochaetales</taxon>
        <taxon>Breznakiellaceae</taxon>
        <taxon>Breznakiella</taxon>
    </lineage>
</organism>
<keyword evidence="2 7" id="KW-0813">Transport</keyword>
<dbReference type="InterPro" id="IPR045621">
    <property type="entry name" value="BPD_transp_1_N"/>
</dbReference>
<proteinExistence type="inferred from homology"/>
<dbReference type="GO" id="GO:0005886">
    <property type="term" value="C:plasma membrane"/>
    <property type="evidence" value="ECO:0007669"/>
    <property type="project" value="UniProtKB-SubCell"/>
</dbReference>
<keyword evidence="4 7" id="KW-0812">Transmembrane</keyword>
<feature type="transmembrane region" description="Helical" evidence="7">
    <location>
        <begin position="279"/>
        <end position="300"/>
    </location>
</feature>
<keyword evidence="10" id="KW-1185">Reference proteome</keyword>
<evidence type="ECO:0000313" key="10">
    <source>
        <dbReference type="Proteomes" id="UP000595917"/>
    </source>
</evidence>
<comment type="similarity">
    <text evidence="7">Belongs to the binding-protein-dependent transport system permease family.</text>
</comment>
<evidence type="ECO:0000256" key="2">
    <source>
        <dbReference type="ARBA" id="ARBA00022448"/>
    </source>
</evidence>
<dbReference type="Pfam" id="PF19300">
    <property type="entry name" value="BPD_transp_1_N"/>
    <property type="match status" value="1"/>
</dbReference>
<dbReference type="KEGG" id="bhc:JFL75_14355"/>
<dbReference type="RefSeq" id="WP_215625422.1">
    <property type="nucleotide sequence ID" value="NZ_CP067089.2"/>
</dbReference>
<feature type="transmembrane region" description="Helical" evidence="7">
    <location>
        <begin position="248"/>
        <end position="267"/>
    </location>
</feature>
<dbReference type="Gene3D" id="1.10.3720.10">
    <property type="entry name" value="MetI-like"/>
    <property type="match status" value="1"/>
</dbReference>
<keyword evidence="3" id="KW-1003">Cell membrane</keyword>
<feature type="transmembrane region" description="Helical" evidence="7">
    <location>
        <begin position="9"/>
        <end position="30"/>
    </location>
</feature>
<protein>
    <submittedName>
        <fullName evidence="9">ABC transporter permease</fullName>
    </submittedName>
</protein>
<dbReference type="PANTHER" id="PTHR43163:SF6">
    <property type="entry name" value="DIPEPTIDE TRANSPORT SYSTEM PERMEASE PROTEIN DPPB-RELATED"/>
    <property type="match status" value="1"/>
</dbReference>
<feature type="domain" description="ABC transmembrane type-1" evidence="8">
    <location>
        <begin position="96"/>
        <end position="297"/>
    </location>
</feature>
<feature type="transmembrane region" description="Helical" evidence="7">
    <location>
        <begin position="170"/>
        <end position="187"/>
    </location>
</feature>
<feature type="transmembrane region" description="Helical" evidence="7">
    <location>
        <begin position="135"/>
        <end position="158"/>
    </location>
</feature>
<dbReference type="Proteomes" id="UP000595917">
    <property type="component" value="Chromosome"/>
</dbReference>
<dbReference type="CDD" id="cd06261">
    <property type="entry name" value="TM_PBP2"/>
    <property type="match status" value="1"/>
</dbReference>
<name>A0A7T7XKN6_9SPIR</name>
<dbReference type="SUPFAM" id="SSF161098">
    <property type="entry name" value="MetI-like"/>
    <property type="match status" value="1"/>
</dbReference>
<evidence type="ECO:0000313" key="9">
    <source>
        <dbReference type="EMBL" id="QQO08116.1"/>
    </source>
</evidence>